<gene>
    <name evidence="2" type="ORF">PSON_ATCC_30995.1.T1760090</name>
</gene>
<feature type="transmembrane region" description="Helical" evidence="1">
    <location>
        <begin position="6"/>
        <end position="26"/>
    </location>
</feature>
<evidence type="ECO:0000313" key="3">
    <source>
        <dbReference type="Proteomes" id="UP000692954"/>
    </source>
</evidence>
<evidence type="ECO:0000256" key="1">
    <source>
        <dbReference type="SAM" id="Phobius"/>
    </source>
</evidence>
<evidence type="ECO:0000313" key="2">
    <source>
        <dbReference type="EMBL" id="CAD8127441.1"/>
    </source>
</evidence>
<name>A0A8S1RGG9_9CILI</name>
<keyword evidence="3" id="KW-1185">Reference proteome</keyword>
<keyword evidence="1" id="KW-0812">Transmembrane</keyword>
<keyword evidence="1" id="KW-1133">Transmembrane helix</keyword>
<dbReference type="AlphaFoldDB" id="A0A8S1RGG9"/>
<reference evidence="2" key="1">
    <citation type="submission" date="2021-01" db="EMBL/GenBank/DDBJ databases">
        <authorList>
            <consortium name="Genoscope - CEA"/>
            <person name="William W."/>
        </authorList>
    </citation>
    <scope>NUCLEOTIDE SEQUENCE</scope>
</reference>
<feature type="transmembrane region" description="Helical" evidence="1">
    <location>
        <begin position="87"/>
        <end position="105"/>
    </location>
</feature>
<dbReference type="OrthoDB" id="10512964at2759"/>
<protein>
    <submittedName>
        <fullName evidence="2">Uncharacterized protein</fullName>
    </submittedName>
</protein>
<dbReference type="Proteomes" id="UP000692954">
    <property type="component" value="Unassembled WGS sequence"/>
</dbReference>
<keyword evidence="1" id="KW-0472">Membrane</keyword>
<accession>A0A8S1RGG9</accession>
<feature type="transmembrane region" description="Helical" evidence="1">
    <location>
        <begin position="38"/>
        <end position="67"/>
    </location>
</feature>
<proteinExistence type="predicted"/>
<organism evidence="2 3">
    <name type="scientific">Paramecium sonneborni</name>
    <dbReference type="NCBI Taxonomy" id="65129"/>
    <lineage>
        <taxon>Eukaryota</taxon>
        <taxon>Sar</taxon>
        <taxon>Alveolata</taxon>
        <taxon>Ciliophora</taxon>
        <taxon>Intramacronucleata</taxon>
        <taxon>Oligohymenophorea</taxon>
        <taxon>Peniculida</taxon>
        <taxon>Parameciidae</taxon>
        <taxon>Paramecium</taxon>
    </lineage>
</organism>
<sequence>MVGILIIIPLFGNFIVTIILLIYILIETKKFKFYKVVIFEILVILSFGIIYVPALISLVILLPYTFLLINVLKQIQFGRFNLNKDQVLSGTMAAYYGIFIPFNLFD</sequence>
<dbReference type="EMBL" id="CAJJDN010000176">
    <property type="protein sequence ID" value="CAD8127441.1"/>
    <property type="molecule type" value="Genomic_DNA"/>
</dbReference>
<comment type="caution">
    <text evidence="2">The sequence shown here is derived from an EMBL/GenBank/DDBJ whole genome shotgun (WGS) entry which is preliminary data.</text>
</comment>